<evidence type="ECO:0000256" key="2">
    <source>
        <dbReference type="SAM" id="MobiDB-lite"/>
    </source>
</evidence>
<feature type="region of interest" description="Disordered" evidence="2">
    <location>
        <begin position="347"/>
        <end position="382"/>
    </location>
</feature>
<accession>A0AAN8ZGT6</accession>
<dbReference type="Pfam" id="PF00564">
    <property type="entry name" value="PB1"/>
    <property type="match status" value="1"/>
</dbReference>
<dbReference type="AlphaFoldDB" id="A0AAN8ZGT6"/>
<feature type="domain" description="PB1" evidence="3">
    <location>
        <begin position="200"/>
        <end position="287"/>
    </location>
</feature>
<evidence type="ECO:0000313" key="4">
    <source>
        <dbReference type="EMBL" id="KAK6940559.1"/>
    </source>
</evidence>
<name>A0AAN8ZGT6_9MAGN</name>
<protein>
    <submittedName>
        <fullName evidence="4">PB1 domain</fullName>
    </submittedName>
</protein>
<dbReference type="Pfam" id="PF07714">
    <property type="entry name" value="PK_Tyr_Ser-Thr"/>
    <property type="match status" value="1"/>
</dbReference>
<dbReference type="InterPro" id="IPR011009">
    <property type="entry name" value="Kinase-like_dom_sf"/>
</dbReference>
<dbReference type="Gene3D" id="3.10.20.90">
    <property type="entry name" value="Phosphatidylinositol 3-kinase Catalytic Subunit, Chain A, domain 1"/>
    <property type="match status" value="1"/>
</dbReference>
<dbReference type="CDD" id="cd06410">
    <property type="entry name" value="PB1_UP2"/>
    <property type="match status" value="1"/>
</dbReference>
<dbReference type="EMBL" id="JBAMMX010000005">
    <property type="protein sequence ID" value="KAK6940559.1"/>
    <property type="molecule type" value="Genomic_DNA"/>
</dbReference>
<reference evidence="4 5" key="1">
    <citation type="submission" date="2023-12" db="EMBL/GenBank/DDBJ databases">
        <title>A high-quality genome assembly for Dillenia turbinata (Dilleniales).</title>
        <authorList>
            <person name="Chanderbali A."/>
        </authorList>
    </citation>
    <scope>NUCLEOTIDE SEQUENCE [LARGE SCALE GENOMIC DNA]</scope>
    <source>
        <strain evidence="4">LSX21</strain>
        <tissue evidence="4">Leaf</tissue>
    </source>
</reference>
<dbReference type="InterPro" id="IPR001245">
    <property type="entry name" value="Ser-Thr/Tyr_kinase_cat_dom"/>
</dbReference>
<gene>
    <name evidence="4" type="ORF">RJ641_030090</name>
</gene>
<feature type="compositionally biased region" description="Polar residues" evidence="2">
    <location>
        <begin position="525"/>
        <end position="539"/>
    </location>
</feature>
<feature type="region of interest" description="Disordered" evidence="2">
    <location>
        <begin position="1"/>
        <end position="23"/>
    </location>
</feature>
<dbReference type="PANTHER" id="PTHR31066">
    <property type="entry name" value="OS05G0427100 PROTEIN-RELATED"/>
    <property type="match status" value="1"/>
</dbReference>
<dbReference type="SUPFAM" id="SSF54277">
    <property type="entry name" value="CAD &amp; PB1 domains"/>
    <property type="match status" value="1"/>
</dbReference>
<dbReference type="GO" id="GO:0004672">
    <property type="term" value="F:protein kinase activity"/>
    <property type="evidence" value="ECO:0007669"/>
    <property type="project" value="InterPro"/>
</dbReference>
<dbReference type="SMART" id="SM00666">
    <property type="entry name" value="PB1"/>
    <property type="match status" value="1"/>
</dbReference>
<dbReference type="PANTHER" id="PTHR31066:SF90">
    <property type="entry name" value="PB1 DOMAIN-CONTAINING PROTEIN"/>
    <property type="match status" value="1"/>
</dbReference>
<dbReference type="SUPFAM" id="SSF56112">
    <property type="entry name" value="Protein kinase-like (PK-like)"/>
    <property type="match status" value="1"/>
</dbReference>
<keyword evidence="1" id="KW-0067">ATP-binding</keyword>
<proteinExistence type="predicted"/>
<dbReference type="Gene3D" id="3.30.200.20">
    <property type="entry name" value="Phosphorylase Kinase, domain 1"/>
    <property type="match status" value="1"/>
</dbReference>
<dbReference type="FunFam" id="3.10.20.90:FF:000058">
    <property type="entry name" value="Octicosapeptide/phox/Bem1p domain kinase superfamily protein"/>
    <property type="match status" value="1"/>
</dbReference>
<dbReference type="InterPro" id="IPR053198">
    <property type="entry name" value="Gynoecium_Dev_Regulator"/>
</dbReference>
<organism evidence="4 5">
    <name type="scientific">Dillenia turbinata</name>
    <dbReference type="NCBI Taxonomy" id="194707"/>
    <lineage>
        <taxon>Eukaryota</taxon>
        <taxon>Viridiplantae</taxon>
        <taxon>Streptophyta</taxon>
        <taxon>Embryophyta</taxon>
        <taxon>Tracheophyta</taxon>
        <taxon>Spermatophyta</taxon>
        <taxon>Magnoliopsida</taxon>
        <taxon>eudicotyledons</taxon>
        <taxon>Gunneridae</taxon>
        <taxon>Pentapetalae</taxon>
        <taxon>Dilleniales</taxon>
        <taxon>Dilleniaceae</taxon>
        <taxon>Dillenia</taxon>
    </lineage>
</organism>
<feature type="binding site" evidence="1">
    <location>
        <position position="998"/>
    </location>
    <ligand>
        <name>ATP</name>
        <dbReference type="ChEBI" id="CHEBI:30616"/>
    </ligand>
</feature>
<evidence type="ECO:0000313" key="5">
    <source>
        <dbReference type="Proteomes" id="UP001370490"/>
    </source>
</evidence>
<keyword evidence="5" id="KW-1185">Reference proteome</keyword>
<dbReference type="InterPro" id="IPR000270">
    <property type="entry name" value="PB1_dom"/>
</dbReference>
<feature type="compositionally biased region" description="Basic and acidic residues" evidence="2">
    <location>
        <begin position="1"/>
        <end position="12"/>
    </location>
</feature>
<comment type="caution">
    <text evidence="4">The sequence shown here is derived from an EMBL/GenBank/DDBJ whole genome shotgun (WGS) entry which is preliminary data.</text>
</comment>
<evidence type="ECO:0000259" key="3">
    <source>
        <dbReference type="SMART" id="SM00666"/>
    </source>
</evidence>
<keyword evidence="1" id="KW-0547">Nucleotide-binding</keyword>
<dbReference type="Gene3D" id="1.10.510.10">
    <property type="entry name" value="Transferase(Phosphotransferase) domain 1"/>
    <property type="match status" value="1"/>
</dbReference>
<dbReference type="PROSITE" id="PS00107">
    <property type="entry name" value="PROTEIN_KINASE_ATP"/>
    <property type="match status" value="1"/>
</dbReference>
<evidence type="ECO:0000256" key="1">
    <source>
        <dbReference type="PROSITE-ProRule" id="PRU10141"/>
    </source>
</evidence>
<dbReference type="GO" id="GO:0005524">
    <property type="term" value="F:ATP binding"/>
    <property type="evidence" value="ECO:0007669"/>
    <property type="project" value="UniProtKB-UniRule"/>
</dbReference>
<sequence length="1111" mass="121858">MQSNREGDKEARGPSGHTRKHELTSFVVNDSISEGKKVHIDEFSAGPFQDYFAMRKSPSVPDMAHNYEKRVGLNFNRNYQPGYEDLKGILGIQRMDSECGSEMSEFASVKECVTEVENGICIDKSSRVLKGDNDGGNVSRMAAGEVKDDETDLATTISLQDASFEPGKSQHNRLSGLSDISQPGKLKFLCSFGGKILPRPSDGKLRYVGGETRIVSIRKNLLFEELVRKTMGICNQPHTIKYQLPGEDLDGLISVSSDEDLQNMIEEYYGFERLEGSQRLRIFLIPLSETEKGCSIEGSIIHQDNPDYHYVVAVNGMVDCNPQRHSGGHFFGTEAYQLRTNLKTELSTHRESTSAVLPSETKDGRSISHSNHSIVPADSKSAHTQLHGDISFRGSNDSNSSYITAQFSSLCAENGGYQPLREPILTGDYHPNEQDNCNHPNKYPNKQDDLFMSHNLSIPQHDSDIGGFLCQRPKLKASHSERCISNCENSAGVLSGPHELNGFHHGVLHVLSDSQLEEPGGRSFYGSQEGPSPSSPLNFSKNQPVSLVIPDGSQDKIKHLQENVDLVNSQVHNRSLAREATGPHEGTDFLGQSVSCELLGWDKHLHHGDMAIDEKNKTAKGDIIGSVIKKHYVENATHGITQKVTEKVFLPSNNGSLSCNPKATADLTNAAEELGVSEPVIPEPSSALTSFQCIATGLPVSSELDKGPFESCANGEGIAVCQPSALTGISSAEQGNGLLLTRNSETQVSITEQQLRGNASLTDLISYSPIGQIPIKSPGLQPISHENTKDAEEPKLISTTDFSMPAICACPGTGQRENVPPVLKQNLTNNAALVGEVSLIDADLFSYPVQRTKELGTEMGFFEKSKLEDSVKSMDQQIDNNKLQSEVMVEDGHNGEPPGIDFPSTFTLGDGVKGEVFSLKATDFESIIPDSASEDAKVEDEDKDFSMSDAMMAEIEAGIYGLQIIKNTDLEELRELGSGTYGTVYHGKWRGTDVAIKKIKKTCFTGRSSEQERLVDVFSFGIVMWEILTGEEPYANMHCGAIIGGIVKNTLRPPIPDCCDPEWRKLMEQCWSPHPELRPSFTEVTNRLRNMSMALQPKVKNQGRQMKLNMV</sequence>
<dbReference type="InterPro" id="IPR017441">
    <property type="entry name" value="Protein_kinase_ATP_BS"/>
</dbReference>
<feature type="region of interest" description="Disordered" evidence="2">
    <location>
        <begin position="518"/>
        <end position="539"/>
    </location>
</feature>
<dbReference type="Proteomes" id="UP001370490">
    <property type="component" value="Unassembled WGS sequence"/>
</dbReference>